<evidence type="ECO:0000256" key="1">
    <source>
        <dbReference type="SAM" id="MobiDB-lite"/>
    </source>
</evidence>
<gene>
    <name evidence="2" type="ORF">DFP88_104139</name>
</gene>
<evidence type="ECO:0000313" key="3">
    <source>
        <dbReference type="Proteomes" id="UP000248311"/>
    </source>
</evidence>
<dbReference type="AlphaFoldDB" id="A0A318SNJ1"/>
<dbReference type="RefSeq" id="WP_110815056.1">
    <property type="nucleotide sequence ID" value="NZ_QJTE01000004.1"/>
</dbReference>
<proteinExistence type="predicted"/>
<accession>A0A318SNJ1</accession>
<keyword evidence="3" id="KW-1185">Reference proteome</keyword>
<reference evidence="2 3" key="1">
    <citation type="submission" date="2018-06" db="EMBL/GenBank/DDBJ databases">
        <title>Genomic Encyclopedia of Type Strains, Phase III (KMG-III): the genomes of soil and plant-associated and newly described type strains.</title>
        <authorList>
            <person name="Whitman W."/>
        </authorList>
    </citation>
    <scope>NUCLEOTIDE SEQUENCE [LARGE SCALE GENOMIC DNA]</scope>
    <source>
        <strain evidence="2 3">CECT 9025</strain>
    </source>
</reference>
<organism evidence="2 3">
    <name type="scientific">Pseudoroseicyclus aestuarii</name>
    <dbReference type="NCBI Taxonomy" id="1795041"/>
    <lineage>
        <taxon>Bacteria</taxon>
        <taxon>Pseudomonadati</taxon>
        <taxon>Pseudomonadota</taxon>
        <taxon>Alphaproteobacteria</taxon>
        <taxon>Rhodobacterales</taxon>
        <taxon>Paracoccaceae</taxon>
        <taxon>Pseudoroseicyclus</taxon>
    </lineage>
</organism>
<comment type="caution">
    <text evidence="2">The sequence shown here is derived from an EMBL/GenBank/DDBJ whole genome shotgun (WGS) entry which is preliminary data.</text>
</comment>
<dbReference type="OrthoDB" id="7874146at2"/>
<feature type="region of interest" description="Disordered" evidence="1">
    <location>
        <begin position="1"/>
        <end position="42"/>
    </location>
</feature>
<protein>
    <submittedName>
        <fullName evidence="2">Uncharacterized protein</fullName>
    </submittedName>
</protein>
<feature type="compositionally biased region" description="Basic and acidic residues" evidence="1">
    <location>
        <begin position="21"/>
        <end position="32"/>
    </location>
</feature>
<evidence type="ECO:0000313" key="2">
    <source>
        <dbReference type="EMBL" id="PYE82383.1"/>
    </source>
</evidence>
<sequence length="82" mass="9383">MHPPFFFKDHRAAPRGVQPWQDRRAPRRHGPETLRLGTGAEGTVLHDLAQRPLPDPAPRPVRGGWSWLGIWRLRPPPQAAMR</sequence>
<dbReference type="Proteomes" id="UP000248311">
    <property type="component" value="Unassembled WGS sequence"/>
</dbReference>
<dbReference type="EMBL" id="QJTE01000004">
    <property type="protein sequence ID" value="PYE82383.1"/>
    <property type="molecule type" value="Genomic_DNA"/>
</dbReference>
<name>A0A318SNJ1_9RHOB</name>